<dbReference type="Proteomes" id="UP001055172">
    <property type="component" value="Unassembled WGS sequence"/>
</dbReference>
<organism evidence="2 3">
    <name type="scientific">Colletotrichum liriopes</name>
    <dbReference type="NCBI Taxonomy" id="708192"/>
    <lineage>
        <taxon>Eukaryota</taxon>
        <taxon>Fungi</taxon>
        <taxon>Dikarya</taxon>
        <taxon>Ascomycota</taxon>
        <taxon>Pezizomycotina</taxon>
        <taxon>Sordariomycetes</taxon>
        <taxon>Hypocreomycetidae</taxon>
        <taxon>Glomerellales</taxon>
        <taxon>Glomerellaceae</taxon>
        <taxon>Colletotrichum</taxon>
        <taxon>Colletotrichum spaethianum species complex</taxon>
    </lineage>
</organism>
<protein>
    <recommendedName>
        <fullName evidence="1">Clr5 domain-containing protein</fullName>
    </recommendedName>
</protein>
<dbReference type="AlphaFoldDB" id="A0AA37GMG1"/>
<gene>
    <name evidence="2" type="ORF">ColLi_06582</name>
</gene>
<name>A0AA37GMG1_9PEZI</name>
<evidence type="ECO:0000259" key="1">
    <source>
        <dbReference type="Pfam" id="PF14420"/>
    </source>
</evidence>
<dbReference type="EMBL" id="BPPX01000012">
    <property type="protein sequence ID" value="GJC83744.1"/>
    <property type="molecule type" value="Genomic_DNA"/>
</dbReference>
<evidence type="ECO:0000313" key="3">
    <source>
        <dbReference type="Proteomes" id="UP001055172"/>
    </source>
</evidence>
<evidence type="ECO:0000313" key="2">
    <source>
        <dbReference type="EMBL" id="GJC83744.1"/>
    </source>
</evidence>
<dbReference type="Pfam" id="PF14420">
    <property type="entry name" value="Clr5"/>
    <property type="match status" value="1"/>
</dbReference>
<feature type="domain" description="Clr5" evidence="1">
    <location>
        <begin position="10"/>
        <end position="51"/>
    </location>
</feature>
<accession>A0AA37GMG1</accession>
<comment type="caution">
    <text evidence="2">The sequence shown here is derived from an EMBL/GenBank/DDBJ whole genome shotgun (WGS) entry which is preliminary data.</text>
</comment>
<keyword evidence="3" id="KW-1185">Reference proteome</keyword>
<reference evidence="2 3" key="1">
    <citation type="submission" date="2021-07" db="EMBL/GenBank/DDBJ databases">
        <title>Genome data of Colletotrichum spaethianum.</title>
        <authorList>
            <person name="Utami Y.D."/>
            <person name="Hiruma K."/>
        </authorList>
    </citation>
    <scope>NUCLEOTIDE SEQUENCE [LARGE SCALE GENOMIC DNA]</scope>
    <source>
        <strain evidence="2 3">MAFF 242679</strain>
    </source>
</reference>
<dbReference type="InterPro" id="IPR025676">
    <property type="entry name" value="Clr5_dom"/>
</dbReference>
<proteinExistence type="predicted"/>
<sequence length="65" mass="7502">MSSSKRAAQDAAWLQHKVAIQRMILQENRSLLETRQKLEEDGFIVTTQAWRPGIRFVTAPGRSKY</sequence>